<dbReference type="PANTHER" id="PTHR46696">
    <property type="entry name" value="P450, PUTATIVE (EUROFUNG)-RELATED"/>
    <property type="match status" value="1"/>
</dbReference>
<comment type="caution">
    <text evidence="8">The sequence shown here is derived from an EMBL/GenBank/DDBJ whole genome shotgun (WGS) entry which is preliminary data.</text>
</comment>
<evidence type="ECO:0000256" key="6">
    <source>
        <dbReference type="ARBA" id="ARBA00023033"/>
    </source>
</evidence>
<keyword evidence="9" id="KW-1185">Reference proteome</keyword>
<organism evidence="8 9">
    <name type="scientific">Thermogymnomonas acidicola</name>
    <dbReference type="NCBI Taxonomy" id="399579"/>
    <lineage>
        <taxon>Archaea</taxon>
        <taxon>Methanobacteriati</taxon>
        <taxon>Thermoplasmatota</taxon>
        <taxon>Thermoplasmata</taxon>
        <taxon>Thermoplasmatales</taxon>
        <taxon>Thermogymnomonas</taxon>
    </lineage>
</organism>
<dbReference type="InterPro" id="IPR017972">
    <property type="entry name" value="Cyt_P450_CS"/>
</dbReference>
<dbReference type="SUPFAM" id="SSF48264">
    <property type="entry name" value="Cytochrome P450"/>
    <property type="match status" value="1"/>
</dbReference>
<evidence type="ECO:0000256" key="4">
    <source>
        <dbReference type="ARBA" id="ARBA00023002"/>
    </source>
</evidence>
<dbReference type="PANTHER" id="PTHR46696:SF1">
    <property type="entry name" value="CYTOCHROME P450 YJIB-RELATED"/>
    <property type="match status" value="1"/>
</dbReference>
<gene>
    <name evidence="8" type="primary">yjiB</name>
    <name evidence="8" type="ORF">GCM10007108_10600</name>
</gene>
<dbReference type="InterPro" id="IPR001128">
    <property type="entry name" value="Cyt_P450"/>
</dbReference>
<dbReference type="GO" id="GO:0016705">
    <property type="term" value="F:oxidoreductase activity, acting on paired donors, with incorporation or reduction of molecular oxygen"/>
    <property type="evidence" value="ECO:0007669"/>
    <property type="project" value="InterPro"/>
</dbReference>
<dbReference type="EMBL" id="BMNY01000001">
    <property type="protein sequence ID" value="GGM74540.1"/>
    <property type="molecule type" value="Genomic_DNA"/>
</dbReference>
<keyword evidence="4 7" id="KW-0560">Oxidoreductase</keyword>
<sequence length="376" mass="43134">MLFEGIDWLNPFEQYRVMRDRSPVYYDSYDGSWNLFLYEDVARALSEHQTFSSQLNEAAEMPLSQSLIQLDPPRHTRLRALVSKPFSPAWIGKRADKIREICTSLLESVKSDQFDFVRNFSYPLPVMVIADIIGIPRDHMERFKEWSDAVVTGQAFMGQRDYMSEMVTYFSEMVRERQRDPRDDLISMLISSEVDGKPLSPQELMGFLILLLIAGNETTTNLISNAVYSMNENPGTYDMVVSDRSLIPGMLEETLRYRSPVQSMFRRTKADVTVRGVTIPANSYVTAWIGSANHDERVFEEPEKFNIERKENRHIAFGNGIHYCLGAPLARLEAKIAFEEITERFREIRVGNIDSASMVSSTIVYGFKSLPVSVVR</sequence>
<keyword evidence="6 7" id="KW-0503">Monooxygenase</keyword>
<dbReference type="AlphaFoldDB" id="A0AA37BRQ1"/>
<dbReference type="Gene3D" id="1.10.630.10">
    <property type="entry name" value="Cytochrome P450"/>
    <property type="match status" value="1"/>
</dbReference>
<proteinExistence type="inferred from homology"/>
<evidence type="ECO:0000256" key="7">
    <source>
        <dbReference type="RuleBase" id="RU000461"/>
    </source>
</evidence>
<evidence type="ECO:0000256" key="2">
    <source>
        <dbReference type="ARBA" id="ARBA00022617"/>
    </source>
</evidence>
<keyword evidence="5 7" id="KW-0408">Iron</keyword>
<keyword evidence="3 7" id="KW-0479">Metal-binding</keyword>
<evidence type="ECO:0000313" key="8">
    <source>
        <dbReference type="EMBL" id="GGM74540.1"/>
    </source>
</evidence>
<name>A0AA37BRQ1_9ARCH</name>
<dbReference type="GO" id="GO:0004497">
    <property type="term" value="F:monooxygenase activity"/>
    <property type="evidence" value="ECO:0007669"/>
    <property type="project" value="UniProtKB-KW"/>
</dbReference>
<protein>
    <submittedName>
        <fullName evidence="8">Cytochrome P450 YjiB</fullName>
    </submittedName>
</protein>
<evidence type="ECO:0000256" key="3">
    <source>
        <dbReference type="ARBA" id="ARBA00022723"/>
    </source>
</evidence>
<reference evidence="8" key="2">
    <citation type="submission" date="2022-09" db="EMBL/GenBank/DDBJ databases">
        <authorList>
            <person name="Sun Q."/>
            <person name="Ohkuma M."/>
        </authorList>
    </citation>
    <scope>NUCLEOTIDE SEQUENCE</scope>
    <source>
        <strain evidence="8">JCM 13583</strain>
    </source>
</reference>
<dbReference type="GO" id="GO:0005506">
    <property type="term" value="F:iron ion binding"/>
    <property type="evidence" value="ECO:0007669"/>
    <property type="project" value="InterPro"/>
</dbReference>
<comment type="similarity">
    <text evidence="1 7">Belongs to the cytochrome P450 family.</text>
</comment>
<keyword evidence="2 7" id="KW-0349">Heme</keyword>
<dbReference type="PRINTS" id="PR00385">
    <property type="entry name" value="P450"/>
</dbReference>
<accession>A0AA37BRQ1</accession>
<dbReference type="PROSITE" id="PS00086">
    <property type="entry name" value="CYTOCHROME_P450"/>
    <property type="match status" value="1"/>
</dbReference>
<dbReference type="CDD" id="cd11032">
    <property type="entry name" value="P450_EryK-like"/>
    <property type="match status" value="1"/>
</dbReference>
<dbReference type="RefSeq" id="WP_188680917.1">
    <property type="nucleotide sequence ID" value="NZ_BMNY01000001.1"/>
</dbReference>
<dbReference type="GO" id="GO:0020037">
    <property type="term" value="F:heme binding"/>
    <property type="evidence" value="ECO:0007669"/>
    <property type="project" value="InterPro"/>
</dbReference>
<dbReference type="PRINTS" id="PR00359">
    <property type="entry name" value="BP450"/>
</dbReference>
<dbReference type="Pfam" id="PF00067">
    <property type="entry name" value="p450"/>
    <property type="match status" value="1"/>
</dbReference>
<evidence type="ECO:0000256" key="5">
    <source>
        <dbReference type="ARBA" id="ARBA00023004"/>
    </source>
</evidence>
<dbReference type="Proteomes" id="UP000632195">
    <property type="component" value="Unassembled WGS sequence"/>
</dbReference>
<evidence type="ECO:0000313" key="9">
    <source>
        <dbReference type="Proteomes" id="UP000632195"/>
    </source>
</evidence>
<dbReference type="InterPro" id="IPR036396">
    <property type="entry name" value="Cyt_P450_sf"/>
</dbReference>
<dbReference type="InterPro" id="IPR002397">
    <property type="entry name" value="Cyt_P450_B"/>
</dbReference>
<dbReference type="FunFam" id="1.10.630.10:FF:000018">
    <property type="entry name" value="Cytochrome P450 monooxygenase"/>
    <property type="match status" value="1"/>
</dbReference>
<evidence type="ECO:0000256" key="1">
    <source>
        <dbReference type="ARBA" id="ARBA00010617"/>
    </source>
</evidence>
<reference evidence="8" key="1">
    <citation type="journal article" date="2014" name="Int. J. Syst. Evol. Microbiol.">
        <title>Complete genome sequence of Corynebacterium casei LMG S-19264T (=DSM 44701T), isolated from a smear-ripened cheese.</title>
        <authorList>
            <consortium name="US DOE Joint Genome Institute (JGI-PGF)"/>
            <person name="Walter F."/>
            <person name="Albersmeier A."/>
            <person name="Kalinowski J."/>
            <person name="Ruckert C."/>
        </authorList>
    </citation>
    <scope>NUCLEOTIDE SEQUENCE</scope>
    <source>
        <strain evidence="8">JCM 13583</strain>
    </source>
</reference>